<gene>
    <name evidence="1" type="ORF">S06H3_42563</name>
</gene>
<name>X1PB60_9ZZZZ</name>
<dbReference type="EMBL" id="BARV01026330">
    <property type="protein sequence ID" value="GAI39701.1"/>
    <property type="molecule type" value="Genomic_DNA"/>
</dbReference>
<accession>X1PB60</accession>
<sequence length="133" mass="14886">GNMSRAFRRCLEIVMERERNQDDQHQDFGPLKSSLDGIFELIDIVDRKVSAMSIKGDSNGIDPLVLEAARAVLDRLSKGEDPTYSTLFGEFEYEPRVMEGAVSLLGALGWEIRRDDPNDYEGGGEADDKKFKG</sequence>
<organism evidence="1">
    <name type="scientific">marine sediment metagenome</name>
    <dbReference type="NCBI Taxonomy" id="412755"/>
    <lineage>
        <taxon>unclassified sequences</taxon>
        <taxon>metagenomes</taxon>
        <taxon>ecological metagenomes</taxon>
    </lineage>
</organism>
<reference evidence="1" key="1">
    <citation type="journal article" date="2014" name="Front. Microbiol.">
        <title>High frequency of phylogenetically diverse reductive dehalogenase-homologous genes in deep subseafloor sedimentary metagenomes.</title>
        <authorList>
            <person name="Kawai M."/>
            <person name="Futagami T."/>
            <person name="Toyoda A."/>
            <person name="Takaki Y."/>
            <person name="Nishi S."/>
            <person name="Hori S."/>
            <person name="Arai W."/>
            <person name="Tsubouchi T."/>
            <person name="Morono Y."/>
            <person name="Uchiyama I."/>
            <person name="Ito T."/>
            <person name="Fujiyama A."/>
            <person name="Inagaki F."/>
            <person name="Takami H."/>
        </authorList>
    </citation>
    <scope>NUCLEOTIDE SEQUENCE</scope>
    <source>
        <strain evidence="1">Expedition CK06-06</strain>
    </source>
</reference>
<evidence type="ECO:0000313" key="1">
    <source>
        <dbReference type="EMBL" id="GAI39701.1"/>
    </source>
</evidence>
<dbReference type="AlphaFoldDB" id="X1PB60"/>
<protein>
    <submittedName>
        <fullName evidence="1">Uncharacterized protein</fullName>
    </submittedName>
</protein>
<comment type="caution">
    <text evidence="1">The sequence shown here is derived from an EMBL/GenBank/DDBJ whole genome shotgun (WGS) entry which is preliminary data.</text>
</comment>
<proteinExistence type="predicted"/>
<feature type="non-terminal residue" evidence="1">
    <location>
        <position position="1"/>
    </location>
</feature>